<sequence>MSRPHRVAVRRTERGTVTAELAMLFPVLMATIVAGVWAVGLVITNIRCIDAARDVARAVARGETEETAQTIGRRAAPKDASIDILTTDGEVRVTVEATRSLDWPLFAALPAVPLKAQATLQSEPGEQ</sequence>
<evidence type="ECO:0000259" key="2">
    <source>
        <dbReference type="Pfam" id="PF07811"/>
    </source>
</evidence>
<dbReference type="InterPro" id="IPR012495">
    <property type="entry name" value="TadE-like_dom"/>
</dbReference>
<evidence type="ECO:0000313" key="4">
    <source>
        <dbReference type="Proteomes" id="UP001500363"/>
    </source>
</evidence>
<keyword evidence="1" id="KW-0812">Transmembrane</keyword>
<organism evidence="3 4">
    <name type="scientific">Kribbella lupini</name>
    <dbReference type="NCBI Taxonomy" id="291602"/>
    <lineage>
        <taxon>Bacteria</taxon>
        <taxon>Bacillati</taxon>
        <taxon>Actinomycetota</taxon>
        <taxon>Actinomycetes</taxon>
        <taxon>Propionibacteriales</taxon>
        <taxon>Kribbellaceae</taxon>
        <taxon>Kribbella</taxon>
    </lineage>
</organism>
<dbReference type="EMBL" id="BAAANC010000002">
    <property type="protein sequence ID" value="GAA1535562.1"/>
    <property type="molecule type" value="Genomic_DNA"/>
</dbReference>
<protein>
    <recommendedName>
        <fullName evidence="2">TadE-like domain-containing protein</fullName>
    </recommendedName>
</protein>
<evidence type="ECO:0000313" key="3">
    <source>
        <dbReference type="EMBL" id="GAA1535562.1"/>
    </source>
</evidence>
<dbReference type="Proteomes" id="UP001500363">
    <property type="component" value="Unassembled WGS sequence"/>
</dbReference>
<dbReference type="InterPro" id="IPR049790">
    <property type="entry name" value="Rv3655c/TadE"/>
</dbReference>
<keyword evidence="1" id="KW-0472">Membrane</keyword>
<comment type="caution">
    <text evidence="3">The sequence shown here is derived from an EMBL/GenBank/DDBJ whole genome shotgun (WGS) entry which is preliminary data.</text>
</comment>
<dbReference type="Pfam" id="PF07811">
    <property type="entry name" value="TadE"/>
    <property type="match status" value="1"/>
</dbReference>
<reference evidence="4" key="1">
    <citation type="journal article" date="2019" name="Int. J. Syst. Evol. Microbiol.">
        <title>The Global Catalogue of Microorganisms (GCM) 10K type strain sequencing project: providing services to taxonomists for standard genome sequencing and annotation.</title>
        <authorList>
            <consortium name="The Broad Institute Genomics Platform"/>
            <consortium name="The Broad Institute Genome Sequencing Center for Infectious Disease"/>
            <person name="Wu L."/>
            <person name="Ma J."/>
        </authorList>
    </citation>
    <scope>NUCLEOTIDE SEQUENCE [LARGE SCALE GENOMIC DNA]</scope>
    <source>
        <strain evidence="4">JCM 14303</strain>
    </source>
</reference>
<feature type="domain" description="TadE-like" evidence="2">
    <location>
        <begin position="15"/>
        <end position="57"/>
    </location>
</feature>
<name>A0ABN2B7Q5_9ACTN</name>
<dbReference type="RefSeq" id="WP_344176571.1">
    <property type="nucleotide sequence ID" value="NZ_BAAANC010000002.1"/>
</dbReference>
<evidence type="ECO:0000256" key="1">
    <source>
        <dbReference type="SAM" id="Phobius"/>
    </source>
</evidence>
<dbReference type="NCBIfam" id="NF041390">
    <property type="entry name" value="TadE_Rv3655c"/>
    <property type="match status" value="1"/>
</dbReference>
<keyword evidence="1" id="KW-1133">Transmembrane helix</keyword>
<keyword evidence="4" id="KW-1185">Reference proteome</keyword>
<accession>A0ABN2B7Q5</accession>
<gene>
    <name evidence="3" type="ORF">GCM10009741_42610</name>
</gene>
<proteinExistence type="predicted"/>
<feature type="transmembrane region" description="Helical" evidence="1">
    <location>
        <begin position="21"/>
        <end position="43"/>
    </location>
</feature>